<feature type="short sequence motif" description="HXTX 2" evidence="2">
    <location>
        <begin position="129"/>
        <end position="132"/>
    </location>
</feature>
<comment type="similarity">
    <text evidence="2">Belongs to the 2H phosphoesterase superfamily. ThpR family.</text>
</comment>
<reference evidence="3 4" key="1">
    <citation type="submission" date="2024-01" db="EMBL/GenBank/DDBJ databases">
        <title>Hyphobacterium bacterium isolated from marine sediment.</title>
        <authorList>
            <person name="Zhao S."/>
        </authorList>
    </citation>
    <scope>NUCLEOTIDE SEQUENCE [LARGE SCALE GENOMIC DNA]</scope>
    <source>
        <strain evidence="4">HN65</strain>
    </source>
</reference>
<dbReference type="RefSeq" id="WP_330199399.1">
    <property type="nucleotide sequence ID" value="NZ_JAZDRP010000005.1"/>
</dbReference>
<dbReference type="EMBL" id="JAZDRP010000005">
    <property type="protein sequence ID" value="MEE2526738.1"/>
    <property type="molecule type" value="Genomic_DNA"/>
</dbReference>
<protein>
    <recommendedName>
        <fullName evidence="2">RNA 2',3'-cyclic phosphodiesterase</fullName>
        <shortName evidence="2">RNA 2',3'-CPDase</shortName>
        <ecNumber evidence="2">3.1.4.58</ecNumber>
    </recommendedName>
</protein>
<keyword evidence="1 2" id="KW-0378">Hydrolase</keyword>
<dbReference type="HAMAP" id="MF_01940">
    <property type="entry name" value="RNA_CPDase"/>
    <property type="match status" value="1"/>
</dbReference>
<dbReference type="InterPro" id="IPR009097">
    <property type="entry name" value="Cyclic_Pdiesterase"/>
</dbReference>
<comment type="caution">
    <text evidence="3">The sequence shown here is derived from an EMBL/GenBank/DDBJ whole genome shotgun (WGS) entry which is preliminary data.</text>
</comment>
<feature type="active site" description="Proton acceptor" evidence="2">
    <location>
        <position position="129"/>
    </location>
</feature>
<dbReference type="PANTHER" id="PTHR35561">
    <property type="entry name" value="RNA 2',3'-CYCLIC PHOSPHODIESTERASE"/>
    <property type="match status" value="1"/>
</dbReference>
<evidence type="ECO:0000256" key="2">
    <source>
        <dbReference type="HAMAP-Rule" id="MF_01940"/>
    </source>
</evidence>
<dbReference type="SUPFAM" id="SSF55144">
    <property type="entry name" value="LigT-like"/>
    <property type="match status" value="1"/>
</dbReference>
<evidence type="ECO:0000313" key="4">
    <source>
        <dbReference type="Proteomes" id="UP001354971"/>
    </source>
</evidence>
<accession>A0ABU7LS67</accession>
<evidence type="ECO:0000313" key="3">
    <source>
        <dbReference type="EMBL" id="MEE2526738.1"/>
    </source>
</evidence>
<feature type="short sequence motif" description="HXTX 1" evidence="2">
    <location>
        <begin position="46"/>
        <end position="49"/>
    </location>
</feature>
<feature type="active site" description="Proton donor" evidence="2">
    <location>
        <position position="46"/>
    </location>
</feature>
<comment type="catalytic activity">
    <reaction evidence="2">
        <text>a 3'-end 2',3'-cyclophospho-ribonucleotide-RNA + H2O = a 3'-end 2'-phospho-ribonucleotide-RNA + H(+)</text>
        <dbReference type="Rhea" id="RHEA:11828"/>
        <dbReference type="Rhea" id="RHEA-COMP:10464"/>
        <dbReference type="Rhea" id="RHEA-COMP:17353"/>
        <dbReference type="ChEBI" id="CHEBI:15377"/>
        <dbReference type="ChEBI" id="CHEBI:15378"/>
        <dbReference type="ChEBI" id="CHEBI:83064"/>
        <dbReference type="ChEBI" id="CHEBI:173113"/>
        <dbReference type="EC" id="3.1.4.58"/>
    </reaction>
</comment>
<dbReference type="PANTHER" id="PTHR35561:SF1">
    <property type="entry name" value="RNA 2',3'-CYCLIC PHOSPHODIESTERASE"/>
    <property type="match status" value="1"/>
</dbReference>
<keyword evidence="4" id="KW-1185">Reference proteome</keyword>
<dbReference type="InterPro" id="IPR004175">
    <property type="entry name" value="RNA_CPDase"/>
</dbReference>
<comment type="function">
    <text evidence="2">Hydrolyzes RNA 2',3'-cyclic phosphodiester to an RNA 2'-phosphomonoester.</text>
</comment>
<dbReference type="NCBIfam" id="TIGR02258">
    <property type="entry name" value="2_5_ligase"/>
    <property type="match status" value="1"/>
</dbReference>
<name>A0ABU7LS67_9PROT</name>
<evidence type="ECO:0000256" key="1">
    <source>
        <dbReference type="ARBA" id="ARBA00022801"/>
    </source>
</evidence>
<sequence length="187" mass="21220">MKCGIVHTMSLRLFAALPVPPDTARRLTALQKGVPDAKWRPASAMHITLRFFGELDETRAEELDHELGQIRCKPFEIAVRGSGSFGRDDPHAIWLGIEPHPSLKLLASACERAARRAGLPPERRNFIPHVTMAYLGHTDLERVKAFERRNALFRSPDWIADRFYLYSSWKGGRGDNPYQIEAEYPLA</sequence>
<gene>
    <name evidence="3" type="primary">thpR</name>
    <name evidence="3" type="ORF">V0U79_10185</name>
</gene>
<proteinExistence type="inferred from homology"/>
<dbReference type="Pfam" id="PF13563">
    <property type="entry name" value="2_5_RNA_ligase2"/>
    <property type="match status" value="1"/>
</dbReference>
<organism evidence="3 4">
    <name type="scientific">Hyphobacterium lacteum</name>
    <dbReference type="NCBI Taxonomy" id="3116575"/>
    <lineage>
        <taxon>Bacteria</taxon>
        <taxon>Pseudomonadati</taxon>
        <taxon>Pseudomonadota</taxon>
        <taxon>Alphaproteobacteria</taxon>
        <taxon>Maricaulales</taxon>
        <taxon>Maricaulaceae</taxon>
        <taxon>Hyphobacterium</taxon>
    </lineage>
</organism>
<dbReference type="EC" id="3.1.4.58" evidence="2"/>
<dbReference type="Proteomes" id="UP001354971">
    <property type="component" value="Unassembled WGS sequence"/>
</dbReference>
<dbReference type="Gene3D" id="3.90.1140.10">
    <property type="entry name" value="Cyclic phosphodiesterase"/>
    <property type="match status" value="1"/>
</dbReference>